<reference evidence="2" key="1">
    <citation type="journal article" date="2019" name="Int. J. Syst. Evol. Microbiol.">
        <title>The Global Catalogue of Microorganisms (GCM) 10K type strain sequencing project: providing services to taxonomists for standard genome sequencing and annotation.</title>
        <authorList>
            <consortium name="The Broad Institute Genomics Platform"/>
            <consortium name="The Broad Institute Genome Sequencing Center for Infectious Disease"/>
            <person name="Wu L."/>
            <person name="Ma J."/>
        </authorList>
    </citation>
    <scope>NUCLEOTIDE SEQUENCE [LARGE SCALE GENOMIC DNA]</scope>
    <source>
        <strain evidence="2">CCM 8980</strain>
    </source>
</reference>
<dbReference type="RefSeq" id="WP_379886787.1">
    <property type="nucleotide sequence ID" value="NZ_JBHTOC010000001.1"/>
</dbReference>
<organism evidence="1 2">
    <name type="scientific">Lacticaseibacillus mingshuiensis</name>
    <dbReference type="NCBI Taxonomy" id="2799574"/>
    <lineage>
        <taxon>Bacteria</taxon>
        <taxon>Bacillati</taxon>
        <taxon>Bacillota</taxon>
        <taxon>Bacilli</taxon>
        <taxon>Lactobacillales</taxon>
        <taxon>Lactobacillaceae</taxon>
        <taxon>Lacticaseibacillus</taxon>
    </lineage>
</organism>
<accession>A0ABW4CGW6</accession>
<dbReference type="Proteomes" id="UP001597196">
    <property type="component" value="Unassembled WGS sequence"/>
</dbReference>
<evidence type="ECO:0000313" key="1">
    <source>
        <dbReference type="EMBL" id="MFD1428776.1"/>
    </source>
</evidence>
<proteinExistence type="predicted"/>
<protein>
    <submittedName>
        <fullName evidence="1">Uncharacterized protein</fullName>
    </submittedName>
</protein>
<name>A0ABW4CGW6_9LACO</name>
<dbReference type="EMBL" id="JBHTOC010000001">
    <property type="protein sequence ID" value="MFD1428776.1"/>
    <property type="molecule type" value="Genomic_DNA"/>
</dbReference>
<comment type="caution">
    <text evidence="1">The sequence shown here is derived from an EMBL/GenBank/DDBJ whole genome shotgun (WGS) entry which is preliminary data.</text>
</comment>
<sequence length="81" mass="8917">MAQQADLVVPNFLRSIRSLAISFSLSDRSGLRAMTNYPLNQTNATSERESQDAEFWMLASHARFASTAAIAANLSLQSRPD</sequence>
<evidence type="ECO:0000313" key="2">
    <source>
        <dbReference type="Proteomes" id="UP001597196"/>
    </source>
</evidence>
<gene>
    <name evidence="1" type="ORF">ACFQ4P_00760</name>
</gene>
<keyword evidence="2" id="KW-1185">Reference proteome</keyword>